<keyword evidence="7 8" id="KW-0472">Membrane</keyword>
<accession>A0A099I8T2</accession>
<keyword evidence="5" id="KW-0378">Hydrolase</keyword>
<dbReference type="GO" id="GO:0006508">
    <property type="term" value="P:proteolysis"/>
    <property type="evidence" value="ECO:0007669"/>
    <property type="project" value="UniProtKB-KW"/>
</dbReference>
<evidence type="ECO:0000256" key="6">
    <source>
        <dbReference type="ARBA" id="ARBA00022989"/>
    </source>
</evidence>
<evidence type="ECO:0000313" key="12">
    <source>
        <dbReference type="Proteomes" id="UP000503330"/>
    </source>
</evidence>
<keyword evidence="2" id="KW-0673">Quorum sensing</keyword>
<evidence type="ECO:0000256" key="5">
    <source>
        <dbReference type="ARBA" id="ARBA00022801"/>
    </source>
</evidence>
<dbReference type="RefSeq" id="WP_002606439.1">
    <property type="nucleotide sequence ID" value="NZ_BAAACC010000014.1"/>
</dbReference>
<evidence type="ECO:0000256" key="3">
    <source>
        <dbReference type="ARBA" id="ARBA00022670"/>
    </source>
</evidence>
<name>A0A099I8T2_CLOIN</name>
<evidence type="ECO:0000256" key="4">
    <source>
        <dbReference type="ARBA" id="ARBA00022692"/>
    </source>
</evidence>
<feature type="transmembrane region" description="Helical" evidence="8">
    <location>
        <begin position="78"/>
        <end position="99"/>
    </location>
</feature>
<dbReference type="GO" id="GO:0016020">
    <property type="term" value="C:membrane"/>
    <property type="evidence" value="ECO:0007669"/>
    <property type="project" value="InterPro"/>
</dbReference>
<evidence type="ECO:0000313" key="9">
    <source>
        <dbReference type="EMBL" id="KGJ53971.1"/>
    </source>
</evidence>
<dbReference type="AlphaFoldDB" id="A0A099I8T2"/>
<evidence type="ECO:0000256" key="1">
    <source>
        <dbReference type="ARBA" id="ARBA00022475"/>
    </source>
</evidence>
<organism evidence="9 11">
    <name type="scientific">Clostridium innocuum</name>
    <dbReference type="NCBI Taxonomy" id="1522"/>
    <lineage>
        <taxon>Bacteria</taxon>
        <taxon>Bacillati</taxon>
        <taxon>Bacillota</taxon>
        <taxon>Clostridia</taxon>
        <taxon>Eubacteriales</taxon>
        <taxon>Clostridiaceae</taxon>
        <taxon>Clostridium</taxon>
    </lineage>
</organism>
<feature type="transmembrane region" description="Helical" evidence="8">
    <location>
        <begin position="105"/>
        <end position="123"/>
    </location>
</feature>
<dbReference type="EMBL" id="JQIF01000023">
    <property type="protein sequence ID" value="KGJ53971.1"/>
    <property type="molecule type" value="Genomic_DNA"/>
</dbReference>
<dbReference type="GO" id="GO:0009372">
    <property type="term" value="P:quorum sensing"/>
    <property type="evidence" value="ECO:0007669"/>
    <property type="project" value="UniProtKB-KW"/>
</dbReference>
<dbReference type="Proteomes" id="UP000503330">
    <property type="component" value="Chromosome"/>
</dbReference>
<dbReference type="InterPro" id="IPR006741">
    <property type="entry name" value="AgrB"/>
</dbReference>
<dbReference type="Pfam" id="PF04647">
    <property type="entry name" value="AgrB"/>
    <property type="match status" value="1"/>
</dbReference>
<keyword evidence="4 8" id="KW-0812">Transmembrane</keyword>
<evidence type="ECO:0000256" key="7">
    <source>
        <dbReference type="ARBA" id="ARBA00023136"/>
    </source>
</evidence>
<reference evidence="9 11" key="1">
    <citation type="submission" date="2014-08" db="EMBL/GenBank/DDBJ databases">
        <title>Clostridium innocuum, an unnegligible vancomycin-resistant pathogen causing extra-intestinal infections.</title>
        <authorList>
            <person name="Feng Y."/>
            <person name="Chiu C.-H."/>
        </authorList>
    </citation>
    <scope>NUCLEOTIDE SEQUENCE [LARGE SCALE GENOMIC DNA]</scope>
    <source>
        <strain evidence="9 11">AN88</strain>
    </source>
</reference>
<reference evidence="10 12" key="2">
    <citation type="submission" date="2020-02" db="EMBL/GenBank/DDBJ databases">
        <authorList>
            <person name="Kociolek L.K."/>
            <person name="Ozer E.A."/>
        </authorList>
    </citation>
    <scope>NUCLEOTIDE SEQUENCE [LARGE SCALE GENOMIC DNA]</scope>
    <source>
        <strain evidence="10 12">ATCC 14501</strain>
    </source>
</reference>
<dbReference type="GeneID" id="61928266"/>
<feature type="transmembrane region" description="Helical" evidence="8">
    <location>
        <begin position="40"/>
        <end position="66"/>
    </location>
</feature>
<dbReference type="GO" id="GO:0008233">
    <property type="term" value="F:peptidase activity"/>
    <property type="evidence" value="ECO:0007669"/>
    <property type="project" value="UniProtKB-KW"/>
</dbReference>
<keyword evidence="3" id="KW-0645">Protease</keyword>
<evidence type="ECO:0000256" key="8">
    <source>
        <dbReference type="SAM" id="Phobius"/>
    </source>
</evidence>
<dbReference type="SMART" id="SM00793">
    <property type="entry name" value="AgrB"/>
    <property type="match status" value="1"/>
</dbReference>
<feature type="transmembrane region" description="Helical" evidence="8">
    <location>
        <begin position="159"/>
        <end position="179"/>
    </location>
</feature>
<protein>
    <submittedName>
        <fullName evidence="9">ABC transporter</fullName>
    </submittedName>
    <submittedName>
        <fullName evidence="10">Accessory gene regulator B family protein</fullName>
    </submittedName>
</protein>
<evidence type="ECO:0000256" key="2">
    <source>
        <dbReference type="ARBA" id="ARBA00022654"/>
    </source>
</evidence>
<evidence type="ECO:0000313" key="11">
    <source>
        <dbReference type="Proteomes" id="UP000030008"/>
    </source>
</evidence>
<gene>
    <name evidence="9" type="ORF">CIAN88_05320</name>
    <name evidence="10" type="ORF">G4D54_21975</name>
</gene>
<feature type="transmembrane region" description="Helical" evidence="8">
    <location>
        <begin position="135"/>
        <end position="153"/>
    </location>
</feature>
<keyword evidence="6 8" id="KW-1133">Transmembrane helix</keyword>
<evidence type="ECO:0000313" key="10">
    <source>
        <dbReference type="EMBL" id="QJA04911.1"/>
    </source>
</evidence>
<dbReference type="Proteomes" id="UP000030008">
    <property type="component" value="Unassembled WGS sequence"/>
</dbReference>
<sequence length="185" mass="21696">METISRRLSIFLAKRGLIEEDEVDIIRFALELLLTQGIQIVSMLILGYFLQFFWETVLYLCMLLFLKRYTGGYHAKTYGRCYLITMIIYLLVLLCVEYLNIYSLLVFLPAGLGIFIYFGPCLSYKTMLERRKQQLHLKLSLALCLVLLLLFLGVHEFRYTIEIAAILFFTAVMMLPVFWKKSKTI</sequence>
<dbReference type="EMBL" id="CP048838">
    <property type="protein sequence ID" value="QJA04911.1"/>
    <property type="molecule type" value="Genomic_DNA"/>
</dbReference>
<proteinExistence type="predicted"/>
<keyword evidence="1" id="KW-1003">Cell membrane</keyword>